<protein>
    <submittedName>
        <fullName evidence="2">Peptide synthetase</fullName>
    </submittedName>
</protein>
<dbReference type="SUPFAM" id="SSF47336">
    <property type="entry name" value="ACP-like"/>
    <property type="match status" value="1"/>
</dbReference>
<evidence type="ECO:0000313" key="3">
    <source>
        <dbReference type="Proteomes" id="UP000033393"/>
    </source>
</evidence>
<dbReference type="GO" id="GO:0044550">
    <property type="term" value="P:secondary metabolite biosynthetic process"/>
    <property type="evidence" value="ECO:0007669"/>
    <property type="project" value="TreeGrafter"/>
</dbReference>
<feature type="domain" description="Carrier" evidence="1">
    <location>
        <begin position="732"/>
        <end position="805"/>
    </location>
</feature>
<dbReference type="GO" id="GO:0031177">
    <property type="term" value="F:phosphopantetheine binding"/>
    <property type="evidence" value="ECO:0007669"/>
    <property type="project" value="TreeGrafter"/>
</dbReference>
<keyword evidence="3" id="KW-1185">Reference proteome</keyword>
<evidence type="ECO:0000313" key="2">
    <source>
        <dbReference type="EMBL" id="KJK47224.1"/>
    </source>
</evidence>
<dbReference type="InterPro" id="IPR000873">
    <property type="entry name" value="AMP-dep_synth/lig_dom"/>
</dbReference>
<dbReference type="Gene3D" id="3.30.559.30">
    <property type="entry name" value="Nonribosomal peptide synthetase, condensation domain"/>
    <property type="match status" value="1"/>
</dbReference>
<dbReference type="GO" id="GO:0005737">
    <property type="term" value="C:cytoplasm"/>
    <property type="evidence" value="ECO:0007669"/>
    <property type="project" value="TreeGrafter"/>
</dbReference>
<reference evidence="2 3" key="1">
    <citation type="submission" date="2015-02" db="EMBL/GenBank/DDBJ databases">
        <authorList>
            <person name="Ju K.-S."/>
            <person name="Doroghazi J.R."/>
            <person name="Metcalf W."/>
        </authorList>
    </citation>
    <scope>NUCLEOTIDE SEQUENCE [LARGE SCALE GENOMIC DNA]</scope>
    <source>
        <strain evidence="2 3">NRRL B-16140</strain>
    </source>
</reference>
<organism evidence="2 3">
    <name type="scientific">Lentzea aerocolonigenes</name>
    <name type="common">Lechevalieria aerocolonigenes</name>
    <name type="synonym">Saccharothrix aerocolonigenes</name>
    <dbReference type="NCBI Taxonomy" id="68170"/>
    <lineage>
        <taxon>Bacteria</taxon>
        <taxon>Bacillati</taxon>
        <taxon>Actinomycetota</taxon>
        <taxon>Actinomycetes</taxon>
        <taxon>Pseudonocardiales</taxon>
        <taxon>Pseudonocardiaceae</taxon>
        <taxon>Lentzea</taxon>
    </lineage>
</organism>
<dbReference type="InterPro" id="IPR020845">
    <property type="entry name" value="AMP-binding_CS"/>
</dbReference>
<dbReference type="PROSITE" id="PS00455">
    <property type="entry name" value="AMP_BINDING"/>
    <property type="match status" value="1"/>
</dbReference>
<dbReference type="InterPro" id="IPR009081">
    <property type="entry name" value="PP-bd_ACP"/>
</dbReference>
<dbReference type="PANTHER" id="PTHR45527:SF1">
    <property type="entry name" value="FATTY ACID SYNTHASE"/>
    <property type="match status" value="1"/>
</dbReference>
<dbReference type="NCBIfam" id="TIGR01733">
    <property type="entry name" value="AA-adenyl-dom"/>
    <property type="match status" value="1"/>
</dbReference>
<dbReference type="Proteomes" id="UP000033393">
    <property type="component" value="Unassembled WGS sequence"/>
</dbReference>
<proteinExistence type="predicted"/>
<dbReference type="Pfam" id="PF00501">
    <property type="entry name" value="AMP-binding"/>
    <property type="match status" value="2"/>
</dbReference>
<dbReference type="Gene3D" id="3.30.300.30">
    <property type="match status" value="1"/>
</dbReference>
<dbReference type="InterPro" id="IPR042099">
    <property type="entry name" value="ANL_N_sf"/>
</dbReference>
<dbReference type="InterPro" id="IPR010071">
    <property type="entry name" value="AA_adenyl_dom"/>
</dbReference>
<dbReference type="SUPFAM" id="SSF56801">
    <property type="entry name" value="Acetyl-CoA synthetase-like"/>
    <property type="match status" value="1"/>
</dbReference>
<dbReference type="CDD" id="cd17643">
    <property type="entry name" value="A_NRPS_Cytc1-like"/>
    <property type="match status" value="1"/>
</dbReference>
<comment type="caution">
    <text evidence="2">The sequence shown here is derived from an EMBL/GenBank/DDBJ whole genome shotgun (WGS) entry which is preliminary data.</text>
</comment>
<dbReference type="PATRIC" id="fig|68170.10.peg.5278"/>
<sequence length="805" mass="87394">MRSPADVDPAGLWVEDVPAASTSAAAERRRATELSRPALDSRRVLLRYDDGETDLVVVTRREISVSTAAGPVWGLGDGSGPTSRLDAIDETGDETGWLVALLVTLQRYDPESAPVVGTPRGAFSADLTGPVRAVRLVPTDQPAAVGLLFCENRVEGEYLPCLAPPFPLTVSVYHDDRGPRLRLDHSAALVAPEIAEQFARHLRLVHRQVLRRRDAEVADVLLMDDNEVLRVAELGRPAPPPIPTASTIHAAFQRVALSTPDSIAVTDGTDQLSYRALDERSDVVARSLRAHGVRDGDRVGVCLDRSTSFVVTALAILKAGATYVPMDPAHPADRRNYTAEDAGLTLVVTPEIVLPQEESVLGDADGDTAAYIIYTSGSTGRPKGVVVPHRNVIALLDATRDEYELRPGDVWTWFHSSAFDFSVWEIWGCLLTGGRLVVVPHAVSREPDAFRDLLKSERVTVLSQTPSAFAQLLSVDHADLAVRLVVFGGEPLDARILLRWFDRHPETRCRVVNMFGITETTVHVTAQTVTRADALAGSRSVGPALPGWHLYVLDASGRLVPPGVAGEICVGGAGVAAGYFRREELTAQRFLPDPFRPGVLYRSGDLGRLRPDGRLDHLGRIDNQVKIRGFRIELDEIRSVLLEDPRVSAATVVVRRDDPGDAASARIDGYVVLIEPADTREIRERAARILPDHMVPSTITALSELPLTVNGKIDQERLPHPAPAPSVVDSTPTGDELADQLRTIWSTVLGVPVEIDDDFFELGGNSLYAVRIGAAMRAEGLPTVRLRELYRHPTVRGVASAVRGS</sequence>
<dbReference type="GO" id="GO:0043041">
    <property type="term" value="P:amino acid activation for nonribosomal peptide biosynthetic process"/>
    <property type="evidence" value="ECO:0007669"/>
    <property type="project" value="TreeGrafter"/>
</dbReference>
<dbReference type="InterPro" id="IPR036736">
    <property type="entry name" value="ACP-like_sf"/>
</dbReference>
<dbReference type="Gene3D" id="3.40.50.12780">
    <property type="entry name" value="N-terminal domain of ligase-like"/>
    <property type="match status" value="1"/>
</dbReference>
<gene>
    <name evidence="2" type="ORF">UK23_21120</name>
</gene>
<dbReference type="Pfam" id="PF00550">
    <property type="entry name" value="PP-binding"/>
    <property type="match status" value="1"/>
</dbReference>
<dbReference type="AlphaFoldDB" id="A0A0F0GUT1"/>
<dbReference type="Gene3D" id="1.10.1200.10">
    <property type="entry name" value="ACP-like"/>
    <property type="match status" value="1"/>
</dbReference>
<dbReference type="PROSITE" id="PS50075">
    <property type="entry name" value="CARRIER"/>
    <property type="match status" value="1"/>
</dbReference>
<dbReference type="Pfam" id="PF13193">
    <property type="entry name" value="AMP-binding_C"/>
    <property type="match status" value="1"/>
</dbReference>
<dbReference type="EMBL" id="JYJG01000141">
    <property type="protein sequence ID" value="KJK47224.1"/>
    <property type="molecule type" value="Genomic_DNA"/>
</dbReference>
<name>A0A0F0GUT1_LENAE</name>
<dbReference type="PANTHER" id="PTHR45527">
    <property type="entry name" value="NONRIBOSOMAL PEPTIDE SYNTHETASE"/>
    <property type="match status" value="1"/>
</dbReference>
<dbReference type="InterPro" id="IPR025110">
    <property type="entry name" value="AMP-bd_C"/>
</dbReference>
<dbReference type="FunFam" id="3.40.50.12780:FF:000012">
    <property type="entry name" value="Non-ribosomal peptide synthetase"/>
    <property type="match status" value="1"/>
</dbReference>
<accession>A0A0F0GUT1</accession>
<dbReference type="InterPro" id="IPR045851">
    <property type="entry name" value="AMP-bd_C_sf"/>
</dbReference>
<evidence type="ECO:0000259" key="1">
    <source>
        <dbReference type="PROSITE" id="PS50075"/>
    </source>
</evidence>